<keyword evidence="3 7" id="KW-0479">Metal-binding</keyword>
<comment type="cofactor">
    <cofactor evidence="6">
        <name>[2Fe-2S] cluster</name>
        <dbReference type="ChEBI" id="CHEBI:190135"/>
    </cofactor>
</comment>
<dbReference type="EMBL" id="JAHJDP010000065">
    <property type="protein sequence ID" value="MBU2691539.1"/>
    <property type="molecule type" value="Genomic_DNA"/>
</dbReference>
<feature type="binding site" evidence="7">
    <location>
        <position position="79"/>
    </location>
    <ligand>
        <name>[2Fe-2S] cluster</name>
        <dbReference type="ChEBI" id="CHEBI:190135"/>
    </ligand>
</feature>
<evidence type="ECO:0000256" key="7">
    <source>
        <dbReference type="PIRSR" id="PIRSR000216-1"/>
    </source>
</evidence>
<organism evidence="8 9">
    <name type="scientific">Eiseniibacteriota bacterium</name>
    <dbReference type="NCBI Taxonomy" id="2212470"/>
    <lineage>
        <taxon>Bacteria</taxon>
        <taxon>Candidatus Eiseniibacteriota</taxon>
    </lineage>
</organism>
<name>A0A948W6I2_UNCEI</name>
<dbReference type="CDD" id="cd03064">
    <property type="entry name" value="TRX_Fd_NuoE"/>
    <property type="match status" value="1"/>
</dbReference>
<dbReference type="PANTHER" id="PTHR43342">
    <property type="entry name" value="NADH-QUINONE OXIDOREDUCTASE, E SUBUNIT"/>
    <property type="match status" value="1"/>
</dbReference>
<dbReference type="EC" id="1.6.5.11" evidence="8"/>
<sequence length="154" mass="17047">MAGSTSRSTAPILEKYAPQREYLIPILQDVQAAEGYLSPASIREISRRLRITENDIYGVATFYSHFRFVPPGEHSIHVCMGTACHVRGGQPIGNMLERMLGIRQGQTTPDGKFELHHVNCLGCCAIAPVIKIDETIHGKMSVLKVGKVMDEIKK</sequence>
<reference evidence="8" key="1">
    <citation type="submission" date="2021-05" db="EMBL/GenBank/DDBJ databases">
        <title>Energy efficiency and biological interactions define the core microbiome of deep oligotrophic groundwater.</title>
        <authorList>
            <person name="Mehrshad M."/>
            <person name="Lopez-Fernandez M."/>
            <person name="Bell E."/>
            <person name="Bernier-Latmani R."/>
            <person name="Bertilsson S."/>
            <person name="Dopson M."/>
        </authorList>
    </citation>
    <scope>NUCLEOTIDE SEQUENCE</scope>
    <source>
        <strain evidence="8">Modern_marine.mb.64</strain>
    </source>
</reference>
<evidence type="ECO:0000256" key="4">
    <source>
        <dbReference type="ARBA" id="ARBA00023004"/>
    </source>
</evidence>
<dbReference type="AlphaFoldDB" id="A0A948W6I2"/>
<dbReference type="InterPro" id="IPR002023">
    <property type="entry name" value="NuoE-like"/>
</dbReference>
<evidence type="ECO:0000256" key="2">
    <source>
        <dbReference type="ARBA" id="ARBA00022714"/>
    </source>
</evidence>
<dbReference type="PIRSF" id="PIRSF000216">
    <property type="entry name" value="NADH_DH_24kDa"/>
    <property type="match status" value="1"/>
</dbReference>
<comment type="caution">
    <text evidence="8">The sequence shown here is derived from an EMBL/GenBank/DDBJ whole genome shotgun (WGS) entry which is preliminary data.</text>
</comment>
<dbReference type="GO" id="GO:0046872">
    <property type="term" value="F:metal ion binding"/>
    <property type="evidence" value="ECO:0007669"/>
    <property type="project" value="UniProtKB-KW"/>
</dbReference>
<evidence type="ECO:0000256" key="3">
    <source>
        <dbReference type="ARBA" id="ARBA00022723"/>
    </source>
</evidence>
<dbReference type="GO" id="GO:0051537">
    <property type="term" value="F:2 iron, 2 sulfur cluster binding"/>
    <property type="evidence" value="ECO:0007669"/>
    <property type="project" value="UniProtKB-KW"/>
</dbReference>
<proteinExistence type="inferred from homology"/>
<dbReference type="Gene3D" id="1.10.10.1590">
    <property type="entry name" value="NADH-quinone oxidoreductase subunit E"/>
    <property type="match status" value="1"/>
</dbReference>
<comment type="cofactor">
    <cofactor evidence="7">
        <name>[2Fe-2S] cluster</name>
        <dbReference type="ChEBI" id="CHEBI:190135"/>
    </cofactor>
    <text evidence="7">Binds 1 [2Fe-2S] cluster.</text>
</comment>
<dbReference type="InterPro" id="IPR041921">
    <property type="entry name" value="NuoE_N"/>
</dbReference>
<dbReference type="GO" id="GO:0016491">
    <property type="term" value="F:oxidoreductase activity"/>
    <property type="evidence" value="ECO:0007669"/>
    <property type="project" value="UniProtKB-KW"/>
</dbReference>
<keyword evidence="2 7" id="KW-0001">2Fe-2S</keyword>
<dbReference type="InterPro" id="IPR028431">
    <property type="entry name" value="NADP_DH_HndA-like"/>
</dbReference>
<dbReference type="Gene3D" id="3.40.30.10">
    <property type="entry name" value="Glutaredoxin"/>
    <property type="match status" value="1"/>
</dbReference>
<feature type="binding site" evidence="7">
    <location>
        <position position="84"/>
    </location>
    <ligand>
        <name>[2Fe-2S] cluster</name>
        <dbReference type="ChEBI" id="CHEBI:190135"/>
    </ligand>
</feature>
<accession>A0A948W6I2</accession>
<keyword evidence="5 7" id="KW-0411">Iron-sulfur</keyword>
<protein>
    <submittedName>
        <fullName evidence="8">NADH-quinone oxidoreductase subunit NuoE</fullName>
        <ecNumber evidence="8">1.6.5.11</ecNumber>
    </submittedName>
</protein>
<dbReference type="InterPro" id="IPR042128">
    <property type="entry name" value="NuoE_dom"/>
</dbReference>
<keyword evidence="8" id="KW-0560">Oxidoreductase</keyword>
<feature type="binding site" evidence="7">
    <location>
        <position position="124"/>
    </location>
    <ligand>
        <name>[2Fe-2S] cluster</name>
        <dbReference type="ChEBI" id="CHEBI:190135"/>
    </ligand>
</feature>
<dbReference type="NCBIfam" id="NF005722">
    <property type="entry name" value="PRK07539.1-2"/>
    <property type="match status" value="1"/>
</dbReference>
<evidence type="ECO:0000256" key="6">
    <source>
        <dbReference type="ARBA" id="ARBA00034078"/>
    </source>
</evidence>
<dbReference type="SUPFAM" id="SSF52833">
    <property type="entry name" value="Thioredoxin-like"/>
    <property type="match status" value="1"/>
</dbReference>
<comment type="similarity">
    <text evidence="1">Belongs to the complex I 24 kDa subunit family.</text>
</comment>
<evidence type="ECO:0000256" key="5">
    <source>
        <dbReference type="ARBA" id="ARBA00023014"/>
    </source>
</evidence>
<dbReference type="Proteomes" id="UP000777784">
    <property type="component" value="Unassembled WGS sequence"/>
</dbReference>
<dbReference type="PANTHER" id="PTHR43342:SF1">
    <property type="entry name" value="BIFURCATING [FEFE] HYDROGENASE GAMMA SUBUNIT"/>
    <property type="match status" value="1"/>
</dbReference>
<dbReference type="InterPro" id="IPR036249">
    <property type="entry name" value="Thioredoxin-like_sf"/>
</dbReference>
<evidence type="ECO:0000313" key="8">
    <source>
        <dbReference type="EMBL" id="MBU2691539.1"/>
    </source>
</evidence>
<keyword evidence="4 7" id="KW-0408">Iron</keyword>
<dbReference type="Pfam" id="PF01257">
    <property type="entry name" value="2Fe-2S_thioredx"/>
    <property type="match status" value="1"/>
</dbReference>
<gene>
    <name evidence="8" type="primary">nuoE</name>
    <name evidence="8" type="ORF">KJ970_11485</name>
</gene>
<feature type="binding site" evidence="7">
    <location>
        <position position="120"/>
    </location>
    <ligand>
        <name>[2Fe-2S] cluster</name>
        <dbReference type="ChEBI" id="CHEBI:190135"/>
    </ligand>
</feature>
<evidence type="ECO:0000313" key="9">
    <source>
        <dbReference type="Proteomes" id="UP000777784"/>
    </source>
</evidence>
<evidence type="ECO:0000256" key="1">
    <source>
        <dbReference type="ARBA" id="ARBA00010643"/>
    </source>
</evidence>